<evidence type="ECO:0000259" key="2">
    <source>
        <dbReference type="SMART" id="SM00852"/>
    </source>
</evidence>
<dbReference type="AlphaFoldDB" id="A0A346Y0K4"/>
<dbReference type="PANTHER" id="PTHR13939">
    <property type="entry name" value="NICOTINAMIDE-NUCLEOTIDE AMIDOHYDROLASE PNCC"/>
    <property type="match status" value="1"/>
</dbReference>
<keyword evidence="4" id="KW-1185">Reference proteome</keyword>
<dbReference type="InterPro" id="IPR050101">
    <property type="entry name" value="CinA"/>
</dbReference>
<evidence type="ECO:0000313" key="3">
    <source>
        <dbReference type="EMBL" id="AXV08001.1"/>
    </source>
</evidence>
<dbReference type="InterPro" id="IPR036425">
    <property type="entry name" value="MoaB/Mog-like_dom_sf"/>
</dbReference>
<gene>
    <name evidence="3" type="ORF">DVS28_a3326</name>
</gene>
<accession>A0A346Y0K4</accession>
<dbReference type="PANTHER" id="PTHR13939:SF0">
    <property type="entry name" value="NMN AMIDOHYDROLASE-LIKE PROTEIN YFAY"/>
    <property type="match status" value="1"/>
</dbReference>
<dbReference type="KEGG" id="euz:DVS28_a3326"/>
<dbReference type="Pfam" id="PF18146">
    <property type="entry name" value="CinA_KH"/>
    <property type="match status" value="1"/>
</dbReference>
<dbReference type="Gene3D" id="3.40.980.10">
    <property type="entry name" value="MoaB/Mog-like domain"/>
    <property type="match status" value="1"/>
</dbReference>
<dbReference type="NCBIfam" id="TIGR00200">
    <property type="entry name" value="cinA_nterm"/>
    <property type="match status" value="1"/>
</dbReference>
<name>A0A346Y0K4_9ACTN</name>
<dbReference type="Pfam" id="PF02464">
    <property type="entry name" value="CinA"/>
    <property type="match status" value="1"/>
</dbReference>
<sequence length="417" mass="43053">MGTSAEIIAIGAELLLGDNTDTNSTWLSRRLVELGVTVVRHTSVGDGIDDMATAMEEALARADVVLTTGGLGPTQDDLTRVALARVAGVPLVRDHATLAEIEAYFASRNRQMSPSNAQQADIPEGGRWLTRVGSAPGLALEVGDGLVVCMPGVPSEMRVMFEQDVVAMLVERGGLATTVTRTVRTSGLSESGIADTLAELVSRVERDGGPTIAFLASRGETRVKVTATATDRPTALTMIDPIVEEVVSLLGRGVTGLDEEGVEHAIGRLLLAHGWTLAVAESITGGGVGARLVTVPGASGWFRGGLITYATEVKTMLAGLDPSGLQRTGPVEGTTAEALARAAADRCGADVGLGIVGVAGPDPVDDAPVGTVRVAVVVDGRPAVTKEMRMPGRSRVDIQSFGASGALSVLHTVLRDA</sequence>
<dbReference type="EMBL" id="CP031165">
    <property type="protein sequence ID" value="AXV08001.1"/>
    <property type="molecule type" value="Genomic_DNA"/>
</dbReference>
<reference evidence="3 4" key="1">
    <citation type="submission" date="2018-09" db="EMBL/GenBank/DDBJ databases">
        <title>Complete genome sequence of Euzebya sp. DY32-46 isolated from seawater of Pacific Ocean.</title>
        <authorList>
            <person name="Xu L."/>
            <person name="Wu Y.-H."/>
            <person name="Xu X.-W."/>
        </authorList>
    </citation>
    <scope>NUCLEOTIDE SEQUENCE [LARGE SCALE GENOMIC DNA]</scope>
    <source>
        <strain evidence="3 4">DY32-46</strain>
    </source>
</reference>
<evidence type="ECO:0000256" key="1">
    <source>
        <dbReference type="HAMAP-Rule" id="MF_00226"/>
    </source>
</evidence>
<proteinExistence type="inferred from homology"/>
<dbReference type="NCBIfam" id="TIGR00199">
    <property type="entry name" value="PncC_domain"/>
    <property type="match status" value="1"/>
</dbReference>
<dbReference type="InterPro" id="IPR041424">
    <property type="entry name" value="CinA_KH"/>
</dbReference>
<dbReference type="InterPro" id="IPR008136">
    <property type="entry name" value="CinA_C"/>
</dbReference>
<dbReference type="SUPFAM" id="SSF53218">
    <property type="entry name" value="Molybdenum cofactor biosynthesis proteins"/>
    <property type="match status" value="1"/>
</dbReference>
<dbReference type="NCBIfam" id="TIGR00177">
    <property type="entry name" value="molyb_syn"/>
    <property type="match status" value="1"/>
</dbReference>
<dbReference type="InterPro" id="IPR036653">
    <property type="entry name" value="CinA-like_C"/>
</dbReference>
<dbReference type="InterPro" id="IPR008135">
    <property type="entry name" value="Competence-induced_CinA"/>
</dbReference>
<dbReference type="RefSeq" id="WP_164710643.1">
    <property type="nucleotide sequence ID" value="NZ_CP031165.1"/>
</dbReference>
<dbReference type="Proteomes" id="UP000264006">
    <property type="component" value="Chromosome"/>
</dbReference>
<evidence type="ECO:0000313" key="4">
    <source>
        <dbReference type="Proteomes" id="UP000264006"/>
    </source>
</evidence>
<dbReference type="HAMAP" id="MF_00226_B">
    <property type="entry name" value="CinA_B"/>
    <property type="match status" value="1"/>
</dbReference>
<dbReference type="Pfam" id="PF00994">
    <property type="entry name" value="MoCF_biosynth"/>
    <property type="match status" value="1"/>
</dbReference>
<comment type="similarity">
    <text evidence="1">Belongs to the CinA family.</text>
</comment>
<dbReference type="PIRSF" id="PIRSF006728">
    <property type="entry name" value="CinA"/>
    <property type="match status" value="1"/>
</dbReference>
<dbReference type="Gene3D" id="3.90.950.20">
    <property type="entry name" value="CinA-like"/>
    <property type="match status" value="1"/>
</dbReference>
<dbReference type="SMART" id="SM00852">
    <property type="entry name" value="MoCF_biosynth"/>
    <property type="match status" value="1"/>
</dbReference>
<feature type="domain" description="MoaB/Mog" evidence="2">
    <location>
        <begin position="6"/>
        <end position="172"/>
    </location>
</feature>
<dbReference type="InterPro" id="IPR001453">
    <property type="entry name" value="MoaB/Mog_dom"/>
</dbReference>
<protein>
    <recommendedName>
        <fullName evidence="1">CinA-like protein</fullName>
    </recommendedName>
</protein>
<dbReference type="CDD" id="cd00885">
    <property type="entry name" value="cinA"/>
    <property type="match status" value="1"/>
</dbReference>
<dbReference type="SUPFAM" id="SSF142433">
    <property type="entry name" value="CinA-like"/>
    <property type="match status" value="1"/>
</dbReference>
<organism evidence="3 4">
    <name type="scientific">Euzebya pacifica</name>
    <dbReference type="NCBI Taxonomy" id="1608957"/>
    <lineage>
        <taxon>Bacteria</taxon>
        <taxon>Bacillati</taxon>
        <taxon>Actinomycetota</taxon>
        <taxon>Nitriliruptoria</taxon>
        <taxon>Euzebyales</taxon>
    </lineage>
</organism>